<evidence type="ECO:0000313" key="5">
    <source>
        <dbReference type="EMBL" id="TFZ82696.1"/>
    </source>
</evidence>
<organism evidence="5 6">
    <name type="scientific">Candidatus Macondimonas diazotrophica</name>
    <dbReference type="NCBI Taxonomy" id="2305248"/>
    <lineage>
        <taxon>Bacteria</taxon>
        <taxon>Pseudomonadati</taxon>
        <taxon>Pseudomonadota</taxon>
        <taxon>Gammaproteobacteria</taxon>
        <taxon>Chromatiales</taxon>
        <taxon>Ectothiorhodospiraceae</taxon>
        <taxon>Candidatus Macondimonas</taxon>
    </lineage>
</organism>
<dbReference type="InterPro" id="IPR039126">
    <property type="entry name" value="GGACT"/>
</dbReference>
<dbReference type="InterPro" id="IPR036568">
    <property type="entry name" value="GGCT-like_sf"/>
</dbReference>
<protein>
    <recommendedName>
        <fullName evidence="3">Gamma-glutamylcyclotransferase family protein</fullName>
    </recommendedName>
</protein>
<dbReference type="AlphaFoldDB" id="A0A4Z0F8K3"/>
<feature type="active site" description="Proton acceptor" evidence="2">
    <location>
        <position position="75"/>
    </location>
</feature>
<evidence type="ECO:0000259" key="4">
    <source>
        <dbReference type="Pfam" id="PF06094"/>
    </source>
</evidence>
<dbReference type="GO" id="GO:0005829">
    <property type="term" value="C:cytosol"/>
    <property type="evidence" value="ECO:0007669"/>
    <property type="project" value="TreeGrafter"/>
</dbReference>
<accession>A0A4Z0F8K3</accession>
<dbReference type="GO" id="GO:0016740">
    <property type="term" value="F:transferase activity"/>
    <property type="evidence" value="ECO:0007669"/>
    <property type="project" value="UniProtKB-KW"/>
</dbReference>
<gene>
    <name evidence="5" type="ORF">E4680_06965</name>
</gene>
<dbReference type="Pfam" id="PF06094">
    <property type="entry name" value="GGACT"/>
    <property type="match status" value="1"/>
</dbReference>
<dbReference type="InterPro" id="IPR009288">
    <property type="entry name" value="AIG2-like_dom"/>
</dbReference>
<evidence type="ECO:0000256" key="3">
    <source>
        <dbReference type="RuleBase" id="RU367036"/>
    </source>
</evidence>
<sequence length="141" mass="16456">MRRPALFVYGTLRRGEPAQHLLAGADYLGAVVISRRFDLRALARYPMAWSPGRHAVAGECYRVSPLTLRRVDRFEQIPWAYRRRLIRTLLGWAWIYLGHDGADLPRRGRRLPHGLWRSVPRTHEGRRVCRTGLAAARRYRD</sequence>
<keyword evidence="6" id="KW-1185">Reference proteome</keyword>
<dbReference type="Gene3D" id="3.10.490.10">
    <property type="entry name" value="Gamma-glutamyl cyclotransferase-like"/>
    <property type="match status" value="1"/>
</dbReference>
<dbReference type="EMBL" id="SRIO01000007">
    <property type="protein sequence ID" value="TFZ82696.1"/>
    <property type="molecule type" value="Genomic_DNA"/>
</dbReference>
<dbReference type="Proteomes" id="UP000297890">
    <property type="component" value="Unassembled WGS sequence"/>
</dbReference>
<feature type="domain" description="Gamma-glutamylcyclotransferase AIG2-like" evidence="4">
    <location>
        <begin position="6"/>
        <end position="117"/>
    </location>
</feature>
<keyword evidence="5" id="KW-0808">Transferase</keyword>
<dbReference type="InterPro" id="IPR013024">
    <property type="entry name" value="GGCT-like"/>
</dbReference>
<dbReference type="PANTHER" id="PTHR12510">
    <property type="entry name" value="TROPONIN C-AKIN-1 PROTEIN"/>
    <property type="match status" value="1"/>
</dbReference>
<name>A0A4Z0F8K3_9GAMM</name>
<reference evidence="5 6" key="1">
    <citation type="journal article" date="2019" name="ISME J.">
        <title>Candidatus Macondimonas diazotrophica, a novel gammaproteobacterial genus dominating crude-oil-contaminated coastal sediments.</title>
        <authorList>
            <person name="Karthikeyan S."/>
            <person name="Konstantinidis K."/>
        </authorList>
    </citation>
    <scope>NUCLEOTIDE SEQUENCE [LARGE SCALE GENOMIC DNA]</scope>
    <source>
        <strain evidence="5 6">KTK01</strain>
    </source>
</reference>
<dbReference type="OrthoDB" id="482277at2"/>
<dbReference type="PANTHER" id="PTHR12510:SF4">
    <property type="entry name" value="GAMMA-GLUTAMYLAMINECYCLOTRANSFERASE"/>
    <property type="match status" value="1"/>
</dbReference>
<dbReference type="CDD" id="cd06661">
    <property type="entry name" value="GGCT_like"/>
    <property type="match status" value="1"/>
</dbReference>
<dbReference type="SUPFAM" id="SSF110857">
    <property type="entry name" value="Gamma-glutamyl cyclotransferase-like"/>
    <property type="match status" value="1"/>
</dbReference>
<evidence type="ECO:0000256" key="2">
    <source>
        <dbReference type="PIRSR" id="PIRSR639126-1"/>
    </source>
</evidence>
<comment type="similarity">
    <text evidence="1 3">Belongs to the gamma-glutamylcyclotransferase family.</text>
</comment>
<proteinExistence type="inferred from homology"/>
<dbReference type="GO" id="GO:0061929">
    <property type="term" value="F:gamma-glutamylaminecyclotransferase activity"/>
    <property type="evidence" value="ECO:0007669"/>
    <property type="project" value="InterPro"/>
</dbReference>
<evidence type="ECO:0000313" key="6">
    <source>
        <dbReference type="Proteomes" id="UP000297890"/>
    </source>
</evidence>
<dbReference type="RefSeq" id="WP_135281683.1">
    <property type="nucleotide sequence ID" value="NZ_SRIO01000007.1"/>
</dbReference>
<evidence type="ECO:0000256" key="1">
    <source>
        <dbReference type="ARBA" id="ARBA00008861"/>
    </source>
</evidence>
<comment type="caution">
    <text evidence="5">The sequence shown here is derived from an EMBL/GenBank/DDBJ whole genome shotgun (WGS) entry which is preliminary data.</text>
</comment>